<sequence length="217" mass="22523">MNTLYGYTNQPGGQYGEAEASEATAPFAELNEMELASEALEVANEAELEQFLGDVVSSAAKSIGGFLSSDTGKALVSSIKPIAKQALPIIGSAIGGRLGGPEGAQIGATLLPAVGQAFGLELEGLSNEDREFELARRLVRFAGSAGQEAANAFGTADDRSIAHGALMRAAQRFAPGLAGGFAQSNCPHCGQSLGHGHRHRWVRRGNTIVVLNAGVRY</sequence>
<keyword evidence="2" id="KW-1185">Reference proteome</keyword>
<protein>
    <recommendedName>
        <fullName evidence="3">DUF937 domain-containing protein</fullName>
    </recommendedName>
</protein>
<proteinExistence type="predicted"/>
<dbReference type="EMBL" id="CAJHCQ010000019">
    <property type="protein sequence ID" value="CAD6555550.1"/>
    <property type="molecule type" value="Genomic_DNA"/>
</dbReference>
<evidence type="ECO:0008006" key="3">
    <source>
        <dbReference type="Google" id="ProtNLM"/>
    </source>
</evidence>
<name>A0ABN7I7G3_9BURK</name>
<dbReference type="RefSeq" id="WP_201699371.1">
    <property type="nucleotide sequence ID" value="NZ_CAJHCQ010000019.1"/>
</dbReference>
<gene>
    <name evidence="1" type="ORF">LMG27952_05839</name>
</gene>
<comment type="caution">
    <text evidence="1">The sequence shown here is derived from an EMBL/GenBank/DDBJ whole genome shotgun (WGS) entry which is preliminary data.</text>
</comment>
<evidence type="ECO:0000313" key="2">
    <source>
        <dbReference type="Proteomes" id="UP000656319"/>
    </source>
</evidence>
<accession>A0ABN7I7G3</accession>
<evidence type="ECO:0000313" key="1">
    <source>
        <dbReference type="EMBL" id="CAD6555550.1"/>
    </source>
</evidence>
<organism evidence="1 2">
    <name type="scientific">Paraburkholderia hiiakae</name>
    <dbReference type="NCBI Taxonomy" id="1081782"/>
    <lineage>
        <taxon>Bacteria</taxon>
        <taxon>Pseudomonadati</taxon>
        <taxon>Pseudomonadota</taxon>
        <taxon>Betaproteobacteria</taxon>
        <taxon>Burkholderiales</taxon>
        <taxon>Burkholderiaceae</taxon>
        <taxon>Paraburkholderia</taxon>
    </lineage>
</organism>
<dbReference type="Proteomes" id="UP000656319">
    <property type="component" value="Unassembled WGS sequence"/>
</dbReference>
<reference evidence="1 2" key="1">
    <citation type="submission" date="2020-10" db="EMBL/GenBank/DDBJ databases">
        <authorList>
            <person name="Peeters C."/>
        </authorList>
    </citation>
    <scope>NUCLEOTIDE SEQUENCE [LARGE SCALE GENOMIC DNA]</scope>
    <source>
        <strain evidence="1 2">LMG 27952</strain>
    </source>
</reference>